<keyword evidence="4" id="KW-0146">Chitin degradation</keyword>
<dbReference type="PROSITE" id="PS51910">
    <property type="entry name" value="GH18_2"/>
    <property type="match status" value="1"/>
</dbReference>
<dbReference type="InterPro" id="IPR001579">
    <property type="entry name" value="Glyco_hydro_18_chit_AS"/>
</dbReference>
<dbReference type="InterPro" id="IPR036573">
    <property type="entry name" value="CBM_sf_5/12"/>
</dbReference>
<dbReference type="Gene3D" id="2.10.10.20">
    <property type="entry name" value="Carbohydrate-binding module superfamily 5/12"/>
    <property type="match status" value="1"/>
</dbReference>
<dbReference type="GO" id="GO:0006032">
    <property type="term" value="P:chitin catabolic process"/>
    <property type="evidence" value="ECO:0007669"/>
    <property type="project" value="UniProtKB-KW"/>
</dbReference>
<evidence type="ECO:0000313" key="11">
    <source>
        <dbReference type="Proteomes" id="UP000620124"/>
    </source>
</evidence>
<organism evidence="10 11">
    <name type="scientific">Mycena venus</name>
    <dbReference type="NCBI Taxonomy" id="2733690"/>
    <lineage>
        <taxon>Eukaryota</taxon>
        <taxon>Fungi</taxon>
        <taxon>Dikarya</taxon>
        <taxon>Basidiomycota</taxon>
        <taxon>Agaricomycotina</taxon>
        <taxon>Agaricomycetes</taxon>
        <taxon>Agaricomycetidae</taxon>
        <taxon>Agaricales</taxon>
        <taxon>Marasmiineae</taxon>
        <taxon>Mycenaceae</taxon>
        <taxon>Mycena</taxon>
    </lineage>
</organism>
<feature type="domain" description="GH18" evidence="9">
    <location>
        <begin position="60"/>
        <end position="328"/>
    </location>
</feature>
<evidence type="ECO:0000256" key="7">
    <source>
        <dbReference type="ARBA" id="ARBA00023326"/>
    </source>
</evidence>
<gene>
    <name evidence="10" type="ORF">MVEN_02480600</name>
</gene>
<dbReference type="InterPro" id="IPR003610">
    <property type="entry name" value="CBM5/12"/>
</dbReference>
<keyword evidence="11" id="KW-1185">Reference proteome</keyword>
<reference evidence="10" key="1">
    <citation type="submission" date="2020-05" db="EMBL/GenBank/DDBJ databases">
        <title>Mycena genomes resolve the evolution of fungal bioluminescence.</title>
        <authorList>
            <person name="Tsai I.J."/>
        </authorList>
    </citation>
    <scope>NUCLEOTIDE SEQUENCE</scope>
    <source>
        <strain evidence="10">CCC161011</strain>
    </source>
</reference>
<dbReference type="PROSITE" id="PS01095">
    <property type="entry name" value="GH18_1"/>
    <property type="match status" value="1"/>
</dbReference>
<proteinExistence type="predicted"/>
<evidence type="ECO:0000256" key="8">
    <source>
        <dbReference type="SAM" id="MobiDB-lite"/>
    </source>
</evidence>
<keyword evidence="3" id="KW-0378">Hydrolase</keyword>
<keyword evidence="7" id="KW-0624">Polysaccharide degradation</keyword>
<keyword evidence="5" id="KW-0119">Carbohydrate metabolism</keyword>
<dbReference type="GO" id="GO:0000272">
    <property type="term" value="P:polysaccharide catabolic process"/>
    <property type="evidence" value="ECO:0007669"/>
    <property type="project" value="UniProtKB-KW"/>
</dbReference>
<comment type="catalytic activity">
    <reaction evidence="1">
        <text>Random endo-hydrolysis of N-acetyl-beta-D-glucosaminide (1-&gt;4)-beta-linkages in chitin and chitodextrins.</text>
        <dbReference type="EC" id="3.2.1.14"/>
    </reaction>
</comment>
<evidence type="ECO:0000259" key="9">
    <source>
        <dbReference type="PROSITE" id="PS51910"/>
    </source>
</evidence>
<evidence type="ECO:0000256" key="3">
    <source>
        <dbReference type="ARBA" id="ARBA00022801"/>
    </source>
</evidence>
<comment type="caution">
    <text evidence="10">The sequence shown here is derived from an EMBL/GenBank/DDBJ whole genome shotgun (WGS) entry which is preliminary data.</text>
</comment>
<dbReference type="SUPFAM" id="SSF51055">
    <property type="entry name" value="Carbohydrate binding domain"/>
    <property type="match status" value="1"/>
</dbReference>
<dbReference type="InterPro" id="IPR001223">
    <property type="entry name" value="Glyco_hydro18_cat"/>
</dbReference>
<name>A0A8H6WXG6_9AGAR</name>
<dbReference type="InterPro" id="IPR050542">
    <property type="entry name" value="Glycosyl_Hydrlase18_Chitinase"/>
</dbReference>
<feature type="compositionally biased region" description="Low complexity" evidence="8">
    <location>
        <begin position="408"/>
        <end position="451"/>
    </location>
</feature>
<dbReference type="EMBL" id="JACAZI010000033">
    <property type="protein sequence ID" value="KAF7330419.1"/>
    <property type="molecule type" value="Genomic_DNA"/>
</dbReference>
<evidence type="ECO:0000256" key="5">
    <source>
        <dbReference type="ARBA" id="ARBA00023277"/>
    </source>
</evidence>
<dbReference type="EC" id="3.2.1.14" evidence="2"/>
<accession>A0A8H6WXG6</accession>
<dbReference type="Proteomes" id="UP000620124">
    <property type="component" value="Unassembled WGS sequence"/>
</dbReference>
<dbReference type="Gene3D" id="3.20.20.80">
    <property type="entry name" value="Glycosidases"/>
    <property type="match status" value="1"/>
</dbReference>
<dbReference type="Pfam" id="PF02839">
    <property type="entry name" value="CBM_5_12"/>
    <property type="match status" value="1"/>
</dbReference>
<dbReference type="GO" id="GO:0008843">
    <property type="term" value="F:endochitinase activity"/>
    <property type="evidence" value="ECO:0007669"/>
    <property type="project" value="UniProtKB-EC"/>
</dbReference>
<dbReference type="PANTHER" id="PTHR45708:SF49">
    <property type="entry name" value="ENDOCHITINASE"/>
    <property type="match status" value="1"/>
</dbReference>
<evidence type="ECO:0000256" key="6">
    <source>
        <dbReference type="ARBA" id="ARBA00023295"/>
    </source>
</evidence>
<protein>
    <recommendedName>
        <fullName evidence="2">chitinase</fullName>
        <ecNumber evidence="2">3.2.1.14</ecNumber>
    </recommendedName>
</protein>
<dbReference type="SUPFAM" id="SSF51445">
    <property type="entry name" value="(Trans)glycosidases"/>
    <property type="match status" value="1"/>
</dbReference>
<sequence length="561" mass="58681">MDNVAIPFWARGLHIKKIVIGHCTSSITHSAVPMMFPSGVLSILALSVVSVFGYDPTRSDNLVVYWGQNSYGAQNPGDPANWQQTISTYCQDSVIDAIPIAFLDVFFSTGSLPDLNLANICSVTDDGAFPGTGLANCQFLAAGIQACQAAGKIVTLSLGGASGAAVLSSDAQGIAFADTIWNLFLGGSSSTRPFGAAVLDGVDLDIEGGGPTGFAAFVTQLRTHTNGASKPYYITAAPQCPFPDAWLGSVLNAVAFDAVYVQVCGHCAIVSQCHVIHPFAKFFYNNFWQDSFSGVYSILLITSLNSTAQWEIIPTPLTGTLLSGTTGQRPSPRTRTSRSLSVLLHPRVLEEALQARPLWARLRLQLGHSSLALEGSCFGTHRRLMRMGDLTNRSRTSFRTAGGGGGTTSTTTKTTSTTQSTTTTTSKTTSTTQSTTTTTSKTTSTTTTTTTTIKSGSCAGVAAWVSTTAYVGGSQVTFNGHLWQANWWSEADVPGGSSGDWADLGACTSLLATAKVAATPATAATLTGAAHATPAVSVEAENTAPVETGKAKTGNSRVFRF</sequence>
<dbReference type="PANTHER" id="PTHR45708">
    <property type="entry name" value="ENDOCHITINASE"/>
    <property type="match status" value="1"/>
</dbReference>
<feature type="region of interest" description="Disordered" evidence="8">
    <location>
        <begin position="392"/>
        <end position="451"/>
    </location>
</feature>
<dbReference type="InterPro" id="IPR017853">
    <property type="entry name" value="GH"/>
</dbReference>
<evidence type="ECO:0000256" key="4">
    <source>
        <dbReference type="ARBA" id="ARBA00023024"/>
    </source>
</evidence>
<dbReference type="SMART" id="SM00495">
    <property type="entry name" value="ChtBD3"/>
    <property type="match status" value="1"/>
</dbReference>
<dbReference type="OrthoDB" id="6020543at2759"/>
<dbReference type="CDD" id="cd12215">
    <property type="entry name" value="ChiC_BD"/>
    <property type="match status" value="1"/>
</dbReference>
<dbReference type="AlphaFoldDB" id="A0A8H6WXG6"/>
<evidence type="ECO:0000256" key="2">
    <source>
        <dbReference type="ARBA" id="ARBA00012729"/>
    </source>
</evidence>
<dbReference type="GO" id="GO:0030246">
    <property type="term" value="F:carbohydrate binding"/>
    <property type="evidence" value="ECO:0007669"/>
    <property type="project" value="InterPro"/>
</dbReference>
<evidence type="ECO:0000313" key="10">
    <source>
        <dbReference type="EMBL" id="KAF7330419.1"/>
    </source>
</evidence>
<dbReference type="GO" id="GO:0005576">
    <property type="term" value="C:extracellular region"/>
    <property type="evidence" value="ECO:0007669"/>
    <property type="project" value="InterPro"/>
</dbReference>
<evidence type="ECO:0000256" key="1">
    <source>
        <dbReference type="ARBA" id="ARBA00000822"/>
    </source>
</evidence>
<keyword evidence="6" id="KW-0326">Glycosidase</keyword>